<protein>
    <submittedName>
        <fullName evidence="2">FeoB-associated Cys-rich membrane protein</fullName>
    </submittedName>
</protein>
<sequence>MADYVVGGIVLLLLVVAVRHIYKKGESGGCSGCSSCSSKECHPNK</sequence>
<accession>A0A9D1MPR7</accession>
<reference evidence="2" key="2">
    <citation type="journal article" date="2021" name="PeerJ">
        <title>Extensive microbial diversity within the chicken gut microbiome revealed by metagenomics and culture.</title>
        <authorList>
            <person name="Gilroy R."/>
            <person name="Ravi A."/>
            <person name="Getino M."/>
            <person name="Pursley I."/>
            <person name="Horton D.L."/>
            <person name="Alikhan N.F."/>
            <person name="Baker D."/>
            <person name="Gharbi K."/>
            <person name="Hall N."/>
            <person name="Watson M."/>
            <person name="Adriaenssens E.M."/>
            <person name="Foster-Nyarko E."/>
            <person name="Jarju S."/>
            <person name="Secka A."/>
            <person name="Antonio M."/>
            <person name="Oren A."/>
            <person name="Chaudhuri R.R."/>
            <person name="La Ragione R."/>
            <person name="Hildebrand F."/>
            <person name="Pallen M.J."/>
        </authorList>
    </citation>
    <scope>NUCLEOTIDE SEQUENCE</scope>
    <source>
        <strain evidence="2">CHK160-1198</strain>
    </source>
</reference>
<feature type="region of interest" description="Disordered" evidence="1">
    <location>
        <begin position="26"/>
        <end position="45"/>
    </location>
</feature>
<reference evidence="2" key="1">
    <citation type="submission" date="2020-10" db="EMBL/GenBank/DDBJ databases">
        <authorList>
            <person name="Gilroy R."/>
        </authorList>
    </citation>
    <scope>NUCLEOTIDE SEQUENCE</scope>
    <source>
        <strain evidence="2">CHK160-1198</strain>
    </source>
</reference>
<evidence type="ECO:0000256" key="1">
    <source>
        <dbReference type="SAM" id="MobiDB-lite"/>
    </source>
</evidence>
<evidence type="ECO:0000313" key="3">
    <source>
        <dbReference type="Proteomes" id="UP000824099"/>
    </source>
</evidence>
<dbReference type="EMBL" id="DVNI01000078">
    <property type="protein sequence ID" value="HIU64375.1"/>
    <property type="molecule type" value="Genomic_DNA"/>
</dbReference>
<name>A0A9D1MPR7_9FIRM</name>
<dbReference type="Pfam" id="PF12669">
    <property type="entry name" value="FeoB_associated"/>
    <property type="match status" value="1"/>
</dbReference>
<dbReference type="AlphaFoldDB" id="A0A9D1MPR7"/>
<dbReference type="Proteomes" id="UP000824099">
    <property type="component" value="Unassembled WGS sequence"/>
</dbReference>
<evidence type="ECO:0000313" key="2">
    <source>
        <dbReference type="EMBL" id="HIU64375.1"/>
    </source>
</evidence>
<organism evidence="2 3">
    <name type="scientific">Candidatus Avacidaminococcus intestinavium</name>
    <dbReference type="NCBI Taxonomy" id="2840684"/>
    <lineage>
        <taxon>Bacteria</taxon>
        <taxon>Bacillati</taxon>
        <taxon>Bacillota</taxon>
        <taxon>Negativicutes</taxon>
        <taxon>Acidaminococcales</taxon>
        <taxon>Acidaminococcaceae</taxon>
        <taxon>Acidaminococcaceae incertae sedis</taxon>
        <taxon>Candidatus Avacidaminococcus</taxon>
    </lineage>
</organism>
<proteinExistence type="predicted"/>
<gene>
    <name evidence="2" type="ORF">IAB06_05025</name>
</gene>
<comment type="caution">
    <text evidence="2">The sequence shown here is derived from an EMBL/GenBank/DDBJ whole genome shotgun (WGS) entry which is preliminary data.</text>
</comment>